<name>A0AB33A7I0_9MYCO</name>
<dbReference type="Pfam" id="PF19877">
    <property type="entry name" value="DUF6350"/>
    <property type="match status" value="1"/>
</dbReference>
<gene>
    <name evidence="3" type="ORF">MASS_1054</name>
</gene>
<reference evidence="3 4" key="1">
    <citation type="journal article" date="2013" name="Genome Announc.">
        <title>Complete Genome Sequence of Mycobacterium massiliense Clinical Strain Asan 50594, Belonging to the Type II Genotype.</title>
        <authorList>
            <person name="Kim B.J."/>
            <person name="Kim B.R."/>
            <person name="Hong S.H."/>
            <person name="Seok S.H."/>
            <person name="Kook Y.H."/>
            <person name="Kim B.J."/>
        </authorList>
    </citation>
    <scope>NUCLEOTIDE SEQUENCE [LARGE SCALE GENOMIC DNA]</scope>
    <source>
        <strain evidence="3 4">50594</strain>
    </source>
</reference>
<sequence length="464" mass="47857">MDGPLARRPSAPDRRVNQPSRANPAQARALLTVAFGPSAVALVIIAAIVLVQLVIANSDMTGTFGAVASMWLGTHLVPISIGGRVIEVLPLLPTAAMVWGVARTVASALAPTTSWYVIRWVIASALAGPLLMTAISLAIIHDASTVLTQLQSPNALRAFGCVLGVHSVGAVIGVVMRVGRRIALVLQLPSWPMDAARGAVAGVLALFGLSGAVTAGSLVVHWATMDQLYSVTNDFVGQLSLTLLAILYAPNVILGSCALAVGSSAHVGTATFSAFAVFGGQLPAVPILAAVPTPPLGPAWVALMIIGAASGVAVGQQCARHPVPWPTAIHKVVTAALLAATFLAIVGKLAGGQLGNFGRLGIDQGTFGPGVFFWFLVIGLLTVFMLGGATRLPARTRRDPEPAPEPNTEPAPEPNTEPAPEPEMEAEPEPEPGPQRDPEPESEPEADPNEAPESDPSDPPESAK</sequence>
<dbReference type="KEGG" id="mabb:MASS_1054"/>
<protein>
    <recommendedName>
        <fullName evidence="5">Integral membrane protein</fullName>
    </recommendedName>
</protein>
<feature type="transmembrane region" description="Helical" evidence="2">
    <location>
        <begin position="199"/>
        <end position="223"/>
    </location>
</feature>
<organism evidence="3 4">
    <name type="scientific">Mycobacteroides abscessus subsp. bolletii 50594</name>
    <dbReference type="NCBI Taxonomy" id="1303024"/>
    <lineage>
        <taxon>Bacteria</taxon>
        <taxon>Bacillati</taxon>
        <taxon>Actinomycetota</taxon>
        <taxon>Actinomycetes</taxon>
        <taxon>Mycobacteriales</taxon>
        <taxon>Mycobacteriaceae</taxon>
        <taxon>Mycobacteroides</taxon>
        <taxon>Mycobacteroides abscessus</taxon>
    </lineage>
</organism>
<feature type="transmembrane region" description="Helical" evidence="2">
    <location>
        <begin position="29"/>
        <end position="51"/>
    </location>
</feature>
<dbReference type="Proteomes" id="UP000013961">
    <property type="component" value="Chromosome"/>
</dbReference>
<keyword evidence="2" id="KW-0472">Membrane</keyword>
<feature type="transmembrane region" description="Helical" evidence="2">
    <location>
        <begin position="371"/>
        <end position="389"/>
    </location>
</feature>
<keyword evidence="2" id="KW-0812">Transmembrane</keyword>
<proteinExistence type="predicted"/>
<evidence type="ECO:0008006" key="5">
    <source>
        <dbReference type="Google" id="ProtNLM"/>
    </source>
</evidence>
<feature type="transmembrane region" description="Helical" evidence="2">
    <location>
        <begin position="297"/>
        <end position="316"/>
    </location>
</feature>
<dbReference type="AlphaFoldDB" id="A0AB33A7I0"/>
<feature type="transmembrane region" description="Helical" evidence="2">
    <location>
        <begin position="155"/>
        <end position="178"/>
    </location>
</feature>
<evidence type="ECO:0000313" key="3">
    <source>
        <dbReference type="EMBL" id="AGM27656.1"/>
    </source>
</evidence>
<feature type="compositionally biased region" description="Acidic residues" evidence="1">
    <location>
        <begin position="440"/>
        <end position="458"/>
    </location>
</feature>
<feature type="transmembrane region" description="Helical" evidence="2">
    <location>
        <begin position="63"/>
        <end position="82"/>
    </location>
</feature>
<feature type="transmembrane region" description="Helical" evidence="2">
    <location>
        <begin position="272"/>
        <end position="291"/>
    </location>
</feature>
<evidence type="ECO:0000313" key="4">
    <source>
        <dbReference type="Proteomes" id="UP000013961"/>
    </source>
</evidence>
<evidence type="ECO:0000256" key="2">
    <source>
        <dbReference type="SAM" id="Phobius"/>
    </source>
</evidence>
<feature type="transmembrane region" description="Helical" evidence="2">
    <location>
        <begin position="235"/>
        <end position="260"/>
    </location>
</feature>
<feature type="region of interest" description="Disordered" evidence="1">
    <location>
        <begin position="394"/>
        <end position="464"/>
    </location>
</feature>
<dbReference type="EMBL" id="CP004374">
    <property type="protein sequence ID" value="AGM27656.1"/>
    <property type="molecule type" value="Genomic_DNA"/>
</dbReference>
<feature type="transmembrane region" description="Helical" evidence="2">
    <location>
        <begin position="117"/>
        <end position="140"/>
    </location>
</feature>
<feature type="region of interest" description="Disordered" evidence="1">
    <location>
        <begin position="1"/>
        <end position="22"/>
    </location>
</feature>
<feature type="compositionally biased region" description="Pro residues" evidence="1">
    <location>
        <begin position="403"/>
        <end position="419"/>
    </location>
</feature>
<keyword evidence="2" id="KW-1133">Transmembrane helix</keyword>
<dbReference type="InterPro" id="IPR045931">
    <property type="entry name" value="DUF6350"/>
</dbReference>
<accession>A0AB33A7I0</accession>
<feature type="compositionally biased region" description="Acidic residues" evidence="1">
    <location>
        <begin position="420"/>
        <end position="430"/>
    </location>
</feature>
<evidence type="ECO:0000256" key="1">
    <source>
        <dbReference type="SAM" id="MobiDB-lite"/>
    </source>
</evidence>
<feature type="transmembrane region" description="Helical" evidence="2">
    <location>
        <begin position="328"/>
        <end position="351"/>
    </location>
</feature>
<feature type="transmembrane region" description="Helical" evidence="2">
    <location>
        <begin position="88"/>
        <end position="110"/>
    </location>
</feature>